<keyword evidence="5" id="KW-0809">Transit peptide</keyword>
<proteinExistence type="inferred from homology"/>
<evidence type="ECO:0000256" key="8">
    <source>
        <dbReference type="ARBA" id="ARBA00023157"/>
    </source>
</evidence>
<dbReference type="Gene3D" id="3.40.30.10">
    <property type="entry name" value="Glutaredoxin"/>
    <property type="match status" value="1"/>
</dbReference>
<keyword evidence="9" id="KW-0676">Redox-active center</keyword>
<keyword evidence="4" id="KW-0934">Plastid</keyword>
<reference evidence="12 13" key="1">
    <citation type="journal article" date="2018" name="Plant J.">
        <title>Genome sequences of Chlorella sorokiniana UTEX 1602 and Micractinium conductrix SAG 241.80: implications to maltose excretion by a green alga.</title>
        <authorList>
            <person name="Arriola M.B."/>
            <person name="Velmurugan N."/>
            <person name="Zhang Y."/>
            <person name="Plunkett M.H."/>
            <person name="Hondzo H."/>
            <person name="Barney B.M."/>
        </authorList>
    </citation>
    <scope>NUCLEOTIDE SEQUENCE [LARGE SCALE GENOMIC DNA]</scope>
    <source>
        <strain evidence="13">UTEX 1602</strain>
    </source>
</reference>
<dbReference type="PANTHER" id="PTHR47834">
    <property type="entry name" value="THIOREDOXIN-LIKE PROTEIN CITRX, CHLOROPLASTIC"/>
    <property type="match status" value="1"/>
</dbReference>
<evidence type="ECO:0000256" key="7">
    <source>
        <dbReference type="ARBA" id="ARBA00023002"/>
    </source>
</evidence>
<sequence>MRAQPQPVVRPQRPLAARPLRRAVAVRAESQYANIVQVDAEQLEAEIVGRDRPLIIDFYATWCGPCVLLAKELETVAERMGDAVRILKIDTDKNPDISTQLQIHGLPTLIFVGMDANKPALRTEGLLPAQVIQEIVERDLVEGAQSSQ</sequence>
<dbReference type="Pfam" id="PF00085">
    <property type="entry name" value="Thioredoxin"/>
    <property type="match status" value="1"/>
</dbReference>
<comment type="similarity">
    <text evidence="10">Belongs to the thioredoxin family. Plant CITRX-type subfamily.</text>
</comment>
<dbReference type="EMBL" id="LHPG02000006">
    <property type="protein sequence ID" value="PRW57616.1"/>
    <property type="molecule type" value="Genomic_DNA"/>
</dbReference>
<evidence type="ECO:0000256" key="9">
    <source>
        <dbReference type="ARBA" id="ARBA00023284"/>
    </source>
</evidence>
<evidence type="ECO:0000256" key="1">
    <source>
        <dbReference type="ARBA" id="ARBA00004229"/>
    </source>
</evidence>
<dbReference type="GO" id="GO:0045454">
    <property type="term" value="P:cell redox homeostasis"/>
    <property type="evidence" value="ECO:0007669"/>
    <property type="project" value="InterPro"/>
</dbReference>
<organism evidence="12 13">
    <name type="scientific">Chlorella sorokiniana</name>
    <name type="common">Freshwater green alga</name>
    <dbReference type="NCBI Taxonomy" id="3076"/>
    <lineage>
        <taxon>Eukaryota</taxon>
        <taxon>Viridiplantae</taxon>
        <taxon>Chlorophyta</taxon>
        <taxon>core chlorophytes</taxon>
        <taxon>Trebouxiophyceae</taxon>
        <taxon>Chlorellales</taxon>
        <taxon>Chlorellaceae</taxon>
        <taxon>Chlorella clade</taxon>
        <taxon>Chlorella</taxon>
    </lineage>
</organism>
<accession>A0A2P6TUB3</accession>
<evidence type="ECO:0000313" key="13">
    <source>
        <dbReference type="Proteomes" id="UP000239899"/>
    </source>
</evidence>
<comment type="caution">
    <text evidence="12">The sequence shown here is derived from an EMBL/GenBank/DDBJ whole genome shotgun (WGS) entry which is preliminary data.</text>
</comment>
<evidence type="ECO:0000256" key="6">
    <source>
        <dbReference type="ARBA" id="ARBA00022982"/>
    </source>
</evidence>
<evidence type="ECO:0000313" key="12">
    <source>
        <dbReference type="EMBL" id="PRW57616.1"/>
    </source>
</evidence>
<keyword evidence="8" id="KW-1015">Disulfide bond</keyword>
<protein>
    <submittedName>
        <fullName evidence="12">Thioredoxin</fullName>
    </submittedName>
</protein>
<keyword evidence="2" id="KW-0813">Transport</keyword>
<gene>
    <name evidence="12" type="ORF">C2E21_3447</name>
</gene>
<evidence type="ECO:0000256" key="10">
    <source>
        <dbReference type="ARBA" id="ARBA00024039"/>
    </source>
</evidence>
<evidence type="ECO:0000256" key="2">
    <source>
        <dbReference type="ARBA" id="ARBA00022448"/>
    </source>
</evidence>
<dbReference type="PROSITE" id="PS51352">
    <property type="entry name" value="THIOREDOXIN_2"/>
    <property type="match status" value="1"/>
</dbReference>
<dbReference type="GO" id="GO:0015035">
    <property type="term" value="F:protein-disulfide reductase activity"/>
    <property type="evidence" value="ECO:0007669"/>
    <property type="project" value="InterPro"/>
</dbReference>
<dbReference type="AlphaFoldDB" id="A0A2P6TUB3"/>
<keyword evidence="13" id="KW-1185">Reference proteome</keyword>
<dbReference type="PANTHER" id="PTHR47834:SF2">
    <property type="entry name" value="THIOREDOXIN-LIKE PROTEIN CITRX, CHLOROPLASTIC"/>
    <property type="match status" value="1"/>
</dbReference>
<dbReference type="SUPFAM" id="SSF52833">
    <property type="entry name" value="Thioredoxin-like"/>
    <property type="match status" value="1"/>
</dbReference>
<dbReference type="FunFam" id="3.40.30.10:FF:000149">
    <property type="entry name" value="Thioredoxin-like protein CITRX, chloroplastic"/>
    <property type="match status" value="1"/>
</dbReference>
<keyword evidence="7" id="KW-0560">Oxidoreductase</keyword>
<comment type="subcellular location">
    <subcellularLocation>
        <location evidence="1">Plastid</location>
        <location evidence="1">Chloroplast</location>
    </subcellularLocation>
</comment>
<name>A0A2P6TUB3_CHLSO</name>
<dbReference type="Proteomes" id="UP000239899">
    <property type="component" value="Unassembled WGS sequence"/>
</dbReference>
<dbReference type="STRING" id="3076.A0A2P6TUB3"/>
<evidence type="ECO:0000256" key="4">
    <source>
        <dbReference type="ARBA" id="ARBA00022640"/>
    </source>
</evidence>
<dbReference type="InterPro" id="IPR017937">
    <property type="entry name" value="Thioredoxin_CS"/>
</dbReference>
<dbReference type="OrthoDB" id="2121326at2759"/>
<dbReference type="GO" id="GO:0009507">
    <property type="term" value="C:chloroplast"/>
    <property type="evidence" value="ECO:0007669"/>
    <property type="project" value="UniProtKB-SubCell"/>
</dbReference>
<keyword evidence="6" id="KW-0249">Electron transport</keyword>
<dbReference type="InterPro" id="IPR013766">
    <property type="entry name" value="Thioredoxin_domain"/>
</dbReference>
<evidence type="ECO:0000259" key="11">
    <source>
        <dbReference type="PROSITE" id="PS51352"/>
    </source>
</evidence>
<dbReference type="PROSITE" id="PS00194">
    <property type="entry name" value="THIOREDOXIN_1"/>
    <property type="match status" value="1"/>
</dbReference>
<dbReference type="CDD" id="cd02947">
    <property type="entry name" value="TRX_family"/>
    <property type="match status" value="1"/>
</dbReference>
<dbReference type="InterPro" id="IPR044182">
    <property type="entry name" value="CITRX"/>
</dbReference>
<feature type="domain" description="Thioredoxin" evidence="11">
    <location>
        <begin position="17"/>
        <end position="146"/>
    </location>
</feature>
<evidence type="ECO:0000256" key="5">
    <source>
        <dbReference type="ARBA" id="ARBA00022946"/>
    </source>
</evidence>
<keyword evidence="3" id="KW-0150">Chloroplast</keyword>
<evidence type="ECO:0000256" key="3">
    <source>
        <dbReference type="ARBA" id="ARBA00022528"/>
    </source>
</evidence>
<dbReference type="InterPro" id="IPR036249">
    <property type="entry name" value="Thioredoxin-like_sf"/>
</dbReference>